<protein>
    <submittedName>
        <fullName evidence="2">Uncharacterized protein</fullName>
    </submittedName>
</protein>
<dbReference type="PROSITE" id="PS50297">
    <property type="entry name" value="ANK_REP_REGION"/>
    <property type="match status" value="1"/>
</dbReference>
<dbReference type="AlphaFoldDB" id="A0AAN6JGX3"/>
<dbReference type="PANTHER" id="PTHR46224">
    <property type="entry name" value="ANKYRIN REPEAT FAMILY PROTEIN"/>
    <property type="match status" value="1"/>
</dbReference>
<dbReference type="SMART" id="SM00248">
    <property type="entry name" value="ANK"/>
    <property type="match status" value="4"/>
</dbReference>
<sequence length="284" mass="31170">MECLVLPYDEIDRLREDVQFGRTEAVRSFLEVHKADSVPEPLARYSGLLAEAIRHAHVDTLEALLGEGVPVAGSSIKAAVEAKSTSILDMLLAHGWEINKPLSGSEPPMLSIVLDDAALVSWLLERGADPNATSDLGESSLSVAVNHAPRSTTELLLRHCDNLEAGYLLHCAVQRQPPDIQLINLLVAAGAPMDQILWQDPRALMLRGQFTRGTPLYLACKENQIEAAEALLSLGADPDKKSMQYNVHTGPSPREIIWLNGNVDMIKLFSRAACKDRTRKLPRM</sequence>
<evidence type="ECO:0000256" key="1">
    <source>
        <dbReference type="PROSITE-ProRule" id="PRU00023"/>
    </source>
</evidence>
<dbReference type="Gene3D" id="1.25.40.20">
    <property type="entry name" value="Ankyrin repeat-containing domain"/>
    <property type="match status" value="2"/>
</dbReference>
<dbReference type="Proteomes" id="UP001175353">
    <property type="component" value="Unassembled WGS sequence"/>
</dbReference>
<dbReference type="PANTHER" id="PTHR46224:SF6">
    <property type="entry name" value="ANKYRIN REPEAT FAMILY PROTEIN"/>
    <property type="match status" value="1"/>
</dbReference>
<accession>A0AAN6JGX3</accession>
<dbReference type="InterPro" id="IPR002110">
    <property type="entry name" value="Ankyrin_rpt"/>
</dbReference>
<dbReference type="Proteomes" id="UP001168146">
    <property type="component" value="Unassembled WGS sequence"/>
</dbReference>
<proteinExistence type="predicted"/>
<name>A0AAN6JGX3_9PEZI</name>
<evidence type="ECO:0000313" key="4">
    <source>
        <dbReference type="Proteomes" id="UP001168146"/>
    </source>
</evidence>
<reference evidence="3" key="2">
    <citation type="submission" date="2023-06" db="EMBL/GenBank/DDBJ databases">
        <title>Black Yeasts Isolated from many extreme environments.</title>
        <authorList>
            <person name="Coleine C."/>
            <person name="Stajich J.E."/>
            <person name="Selbmann L."/>
        </authorList>
    </citation>
    <scope>NUCLEOTIDE SEQUENCE</scope>
    <source>
        <strain evidence="3">CCFEE 5200</strain>
    </source>
</reference>
<dbReference type="SUPFAM" id="SSF48403">
    <property type="entry name" value="Ankyrin repeat"/>
    <property type="match status" value="1"/>
</dbReference>
<comment type="caution">
    <text evidence="2">The sequence shown here is derived from an EMBL/GenBank/DDBJ whole genome shotgun (WGS) entry which is preliminary data.</text>
</comment>
<dbReference type="Pfam" id="PF12796">
    <property type="entry name" value="Ank_2"/>
    <property type="match status" value="1"/>
</dbReference>
<evidence type="ECO:0000313" key="2">
    <source>
        <dbReference type="EMBL" id="KAK0323990.1"/>
    </source>
</evidence>
<evidence type="ECO:0000313" key="3">
    <source>
        <dbReference type="EMBL" id="KAK1011638.1"/>
    </source>
</evidence>
<dbReference type="InterPro" id="IPR036770">
    <property type="entry name" value="Ankyrin_rpt-contain_sf"/>
</dbReference>
<organism evidence="2 4">
    <name type="scientific">Friedmanniomyces endolithicus</name>
    <dbReference type="NCBI Taxonomy" id="329885"/>
    <lineage>
        <taxon>Eukaryota</taxon>
        <taxon>Fungi</taxon>
        <taxon>Dikarya</taxon>
        <taxon>Ascomycota</taxon>
        <taxon>Pezizomycotina</taxon>
        <taxon>Dothideomycetes</taxon>
        <taxon>Dothideomycetidae</taxon>
        <taxon>Mycosphaerellales</taxon>
        <taxon>Teratosphaeriaceae</taxon>
        <taxon>Friedmanniomyces</taxon>
    </lineage>
</organism>
<dbReference type="EMBL" id="JASUXU010000011">
    <property type="protein sequence ID" value="KAK0323990.1"/>
    <property type="molecule type" value="Genomic_DNA"/>
</dbReference>
<keyword evidence="5" id="KW-1185">Reference proteome</keyword>
<reference evidence="2" key="1">
    <citation type="submission" date="2021-12" db="EMBL/GenBank/DDBJ databases">
        <title>Black yeast isolated from Biological Soil Crust.</title>
        <authorList>
            <person name="Kurbessoian T."/>
        </authorList>
    </citation>
    <scope>NUCLEOTIDE SEQUENCE</scope>
    <source>
        <strain evidence="2">CCFEE 5208</strain>
    </source>
</reference>
<dbReference type="InterPro" id="IPR051616">
    <property type="entry name" value="Cul2-RING_E3_ligase_SR"/>
</dbReference>
<evidence type="ECO:0000313" key="5">
    <source>
        <dbReference type="Proteomes" id="UP001175353"/>
    </source>
</evidence>
<keyword evidence="1" id="KW-0040">ANK repeat</keyword>
<dbReference type="PROSITE" id="PS50088">
    <property type="entry name" value="ANK_REPEAT"/>
    <property type="match status" value="1"/>
</dbReference>
<dbReference type="EMBL" id="JAUJLE010000009">
    <property type="protein sequence ID" value="KAK1011638.1"/>
    <property type="molecule type" value="Genomic_DNA"/>
</dbReference>
<gene>
    <name evidence="2" type="ORF">LTR82_005111</name>
    <name evidence="3" type="ORF">LTR91_002109</name>
</gene>
<feature type="repeat" description="ANK" evidence="1">
    <location>
        <begin position="211"/>
        <end position="243"/>
    </location>
</feature>